<dbReference type="Proteomes" id="UP001589733">
    <property type="component" value="Unassembled WGS sequence"/>
</dbReference>
<keyword evidence="3" id="KW-0813">Transport</keyword>
<dbReference type="InterPro" id="IPR003423">
    <property type="entry name" value="OMP_efflux"/>
</dbReference>
<feature type="signal peptide" evidence="8">
    <location>
        <begin position="1"/>
        <end position="34"/>
    </location>
</feature>
<keyword evidence="4" id="KW-1134">Transmembrane beta strand</keyword>
<evidence type="ECO:0000256" key="5">
    <source>
        <dbReference type="ARBA" id="ARBA00022692"/>
    </source>
</evidence>
<evidence type="ECO:0000313" key="10">
    <source>
        <dbReference type="Proteomes" id="UP001589733"/>
    </source>
</evidence>
<comment type="similarity">
    <text evidence="2">Belongs to the outer membrane factor (OMF) (TC 1.B.17) family.</text>
</comment>
<dbReference type="PANTHER" id="PTHR30026:SF20">
    <property type="entry name" value="OUTER MEMBRANE PROTEIN TOLC"/>
    <property type="match status" value="1"/>
</dbReference>
<protein>
    <submittedName>
        <fullName evidence="9">TolC family protein</fullName>
    </submittedName>
</protein>
<keyword evidence="7" id="KW-0998">Cell outer membrane</keyword>
<dbReference type="Pfam" id="PF02321">
    <property type="entry name" value="OEP"/>
    <property type="match status" value="2"/>
</dbReference>
<evidence type="ECO:0000256" key="6">
    <source>
        <dbReference type="ARBA" id="ARBA00023136"/>
    </source>
</evidence>
<dbReference type="Gene3D" id="1.20.1600.10">
    <property type="entry name" value="Outer membrane efflux proteins (OEP)"/>
    <property type="match status" value="1"/>
</dbReference>
<accession>A0ABV6B1Z0</accession>
<dbReference type="RefSeq" id="WP_380011697.1">
    <property type="nucleotide sequence ID" value="NZ_JBHLYR010000045.1"/>
</dbReference>
<dbReference type="PANTHER" id="PTHR30026">
    <property type="entry name" value="OUTER MEMBRANE PROTEIN TOLC"/>
    <property type="match status" value="1"/>
</dbReference>
<evidence type="ECO:0000256" key="7">
    <source>
        <dbReference type="ARBA" id="ARBA00023237"/>
    </source>
</evidence>
<evidence type="ECO:0000256" key="2">
    <source>
        <dbReference type="ARBA" id="ARBA00007613"/>
    </source>
</evidence>
<evidence type="ECO:0000256" key="8">
    <source>
        <dbReference type="SAM" id="SignalP"/>
    </source>
</evidence>
<comment type="caution">
    <text evidence="9">The sequence shown here is derived from an EMBL/GenBank/DDBJ whole genome shotgun (WGS) entry which is preliminary data.</text>
</comment>
<dbReference type="InterPro" id="IPR051906">
    <property type="entry name" value="TolC-like"/>
</dbReference>
<evidence type="ECO:0000313" key="9">
    <source>
        <dbReference type="EMBL" id="MFB9993247.1"/>
    </source>
</evidence>
<name>A0ABV6B1Z0_9DEIO</name>
<reference evidence="9 10" key="1">
    <citation type="submission" date="2024-09" db="EMBL/GenBank/DDBJ databases">
        <authorList>
            <person name="Sun Q."/>
            <person name="Mori K."/>
        </authorList>
    </citation>
    <scope>NUCLEOTIDE SEQUENCE [LARGE SCALE GENOMIC DNA]</scope>
    <source>
        <strain evidence="9 10">JCM 13503</strain>
    </source>
</reference>
<keyword evidence="5" id="KW-0812">Transmembrane</keyword>
<comment type="subcellular location">
    <subcellularLocation>
        <location evidence="1">Cell outer membrane</location>
    </subcellularLocation>
</comment>
<keyword evidence="8" id="KW-0732">Signal</keyword>
<keyword evidence="10" id="KW-1185">Reference proteome</keyword>
<evidence type="ECO:0000256" key="1">
    <source>
        <dbReference type="ARBA" id="ARBA00004442"/>
    </source>
</evidence>
<dbReference type="EMBL" id="JBHLYR010000045">
    <property type="protein sequence ID" value="MFB9993247.1"/>
    <property type="molecule type" value="Genomic_DNA"/>
</dbReference>
<organism evidence="9 10">
    <name type="scientific">Deinococcus oregonensis</name>
    <dbReference type="NCBI Taxonomy" id="1805970"/>
    <lineage>
        <taxon>Bacteria</taxon>
        <taxon>Thermotogati</taxon>
        <taxon>Deinococcota</taxon>
        <taxon>Deinococci</taxon>
        <taxon>Deinococcales</taxon>
        <taxon>Deinococcaceae</taxon>
        <taxon>Deinococcus</taxon>
    </lineage>
</organism>
<proteinExistence type="inferred from homology"/>
<keyword evidence="6" id="KW-0472">Membrane</keyword>
<evidence type="ECO:0000256" key="4">
    <source>
        <dbReference type="ARBA" id="ARBA00022452"/>
    </source>
</evidence>
<sequence>MSRCPPPPLPSRAVQFRTLTLGLFLLSASGVAQTASPLPSLTLEDALARLAEAPSVTAARLSVQVAQQNYAAARNALGLSVSVNGSAGYSGGSASTAADGSTVNTPSSVSGSAGVQVSLGLLPWASSQTGLQASARSLTLAEARLSETQASTRLNVYAQYLAAVVAGQDVALANQTLAFRQRQQAVAQAQADLGNATPESVLSAGADVLTAQASALNAAADLDAARRNLAALLNVDLTDTVFSSQPPSTFTLPDLPALVTRARMSSRAILQARNDLADAQDTLNTQQRDANLPTLNASLRYGPAGSGGLSANLNVKDGTAGVGYTLPLGGSAGADRLSASLTGSYVVYSPGVRAQVSAAQASVTQAQLSLNAAQSDAELNVRTRYSAAQTATINLKTSETQVQVAQAGLDAAGLRLSAGTGTQDDVTAAQIALAQAQRNLLQARSTAQQALVQLENSVY</sequence>
<gene>
    <name evidence="9" type="ORF">ACFFLM_14840</name>
</gene>
<evidence type="ECO:0000256" key="3">
    <source>
        <dbReference type="ARBA" id="ARBA00022448"/>
    </source>
</evidence>
<feature type="chain" id="PRO_5046673626" evidence="8">
    <location>
        <begin position="35"/>
        <end position="459"/>
    </location>
</feature>
<dbReference type="SUPFAM" id="SSF56954">
    <property type="entry name" value="Outer membrane efflux proteins (OEP)"/>
    <property type="match status" value="1"/>
</dbReference>